<dbReference type="PANTHER" id="PTHR13789">
    <property type="entry name" value="MONOOXYGENASE"/>
    <property type="match status" value="1"/>
</dbReference>
<dbReference type="InterPro" id="IPR036188">
    <property type="entry name" value="FAD/NAD-bd_sf"/>
</dbReference>
<evidence type="ECO:0000313" key="9">
    <source>
        <dbReference type="Proteomes" id="UP000094526"/>
    </source>
</evidence>
<keyword evidence="9" id="KW-1185">Reference proteome</keyword>
<dbReference type="Gene3D" id="3.50.50.60">
    <property type="entry name" value="FAD/NAD(P)-binding domain"/>
    <property type="match status" value="1"/>
</dbReference>
<dbReference type="AlphaFoldDB" id="A0A1C1CMW0"/>
<keyword evidence="4" id="KW-0560">Oxidoreductase</keyword>
<evidence type="ECO:0000256" key="3">
    <source>
        <dbReference type="ARBA" id="ARBA00022827"/>
    </source>
</evidence>
<evidence type="ECO:0000256" key="2">
    <source>
        <dbReference type="ARBA" id="ARBA00022630"/>
    </source>
</evidence>
<evidence type="ECO:0000313" key="8">
    <source>
        <dbReference type="EMBL" id="OCT49840.1"/>
    </source>
</evidence>
<evidence type="ECO:0000256" key="5">
    <source>
        <dbReference type="ARBA" id="ARBA00023033"/>
    </source>
</evidence>
<dbReference type="OrthoDB" id="40579at2759"/>
<dbReference type="EMBL" id="LGRB01000010">
    <property type="protein sequence ID" value="OCT49840.1"/>
    <property type="molecule type" value="Genomic_DNA"/>
</dbReference>
<keyword evidence="2" id="KW-0285">Flavoprotein</keyword>
<dbReference type="PRINTS" id="PR00420">
    <property type="entry name" value="RNGMNOXGNASE"/>
</dbReference>
<keyword evidence="5" id="KW-0503">Monooxygenase</keyword>
<dbReference type="GO" id="GO:0004497">
    <property type="term" value="F:monooxygenase activity"/>
    <property type="evidence" value="ECO:0007669"/>
    <property type="project" value="UniProtKB-KW"/>
</dbReference>
<dbReference type="eggNOG" id="KOG2614">
    <property type="taxonomic scope" value="Eukaryota"/>
</dbReference>
<proteinExistence type="inferred from homology"/>
<sequence>MTGRGHAINAPLSVTIVGAGIAGLCAAIALRRAGHNVKILERSPLLDEVGAAITLAPNAVRIFRSWGLDFERAKLIPRLGQTFIDGTTLAELRATDRTDFEATYGAPYLFAHRVDLHAALRELATGADGPGPPAELHTSSMVVDYDAETGRVKLIANNTWTEPTDLIVAADGVHSRAASHILGRECLAHATTSTVIRFLIPTSLVLADPMTAPLLRYGEGHCSFYLHRDKRRWLVRYPCRANTLQNFGMYVDRPLAASGDTNGWSQKCDHDHLRAALAGFHPALLALVDKTARGSAILPLWRCAERPPLPRCTDRNGGRLVVIGDACHPMLPHRGFGAINAIEDAAALGELFERSLTHAPEDGVQDGDDGDAEAGSPTVRDLLHVFETVRLPRACVAQLYSQVETDRDPVVERREQTLRLLPAEELPGNGAQVIDWVFGYDVVGQTRRAKKDFLDARKRGTCTPTGLDDSHEGANRKGTAQLITVQHLCT</sequence>
<feature type="domain" description="FAD-binding" evidence="7">
    <location>
        <begin position="13"/>
        <end position="362"/>
    </location>
</feature>
<dbReference type="STRING" id="86049.A0A1C1CMW0"/>
<dbReference type="GO" id="GO:0071949">
    <property type="term" value="F:FAD binding"/>
    <property type="evidence" value="ECO:0007669"/>
    <property type="project" value="InterPro"/>
</dbReference>
<reference evidence="9" key="1">
    <citation type="submission" date="2015-07" db="EMBL/GenBank/DDBJ databases">
        <authorList>
            <person name="Teixeira M.M."/>
            <person name="Souza R.C."/>
            <person name="Almeida L.G."/>
            <person name="Vicente V.A."/>
            <person name="de Hoog S."/>
            <person name="Bocca A.L."/>
            <person name="de Almeida S.R."/>
            <person name="Vasconcelos A.T."/>
            <person name="Felipe M.S."/>
        </authorList>
    </citation>
    <scope>NUCLEOTIDE SEQUENCE [LARGE SCALE GENOMIC DNA]</scope>
    <source>
        <strain evidence="9">KSF</strain>
    </source>
</reference>
<keyword evidence="6" id="KW-0472">Membrane</keyword>
<dbReference type="Pfam" id="PF01494">
    <property type="entry name" value="FAD_binding_3"/>
    <property type="match status" value="1"/>
</dbReference>
<keyword evidence="6" id="KW-0812">Transmembrane</keyword>
<gene>
    <name evidence="8" type="ORF">CLCR_11336</name>
</gene>
<dbReference type="SUPFAM" id="SSF51905">
    <property type="entry name" value="FAD/NAD(P)-binding domain"/>
    <property type="match status" value="1"/>
</dbReference>
<keyword evidence="3" id="KW-0274">FAD</keyword>
<dbReference type="VEuPathDB" id="FungiDB:CLCR_11336"/>
<keyword evidence="6" id="KW-1133">Transmembrane helix</keyword>
<evidence type="ECO:0000256" key="6">
    <source>
        <dbReference type="SAM" id="Phobius"/>
    </source>
</evidence>
<dbReference type="InterPro" id="IPR002938">
    <property type="entry name" value="FAD-bd"/>
</dbReference>
<comment type="caution">
    <text evidence="8">The sequence shown here is derived from an EMBL/GenBank/DDBJ whole genome shotgun (WGS) entry which is preliminary data.</text>
</comment>
<comment type="similarity">
    <text evidence="1">Belongs to the paxM FAD-dependent monooxygenase family.</text>
</comment>
<dbReference type="InterPro" id="IPR050493">
    <property type="entry name" value="FAD-dep_Monooxygenase_BioMet"/>
</dbReference>
<dbReference type="SUPFAM" id="SSF54373">
    <property type="entry name" value="FAD-linked reductases, C-terminal domain"/>
    <property type="match status" value="1"/>
</dbReference>
<accession>A0A1C1CMW0</accession>
<protein>
    <submittedName>
        <fullName evidence="8">Putative salicylate hydroxylase</fullName>
    </submittedName>
</protein>
<dbReference type="VEuPathDB" id="FungiDB:G647_08763"/>
<name>A0A1C1CMW0_9EURO</name>
<evidence type="ECO:0000256" key="1">
    <source>
        <dbReference type="ARBA" id="ARBA00007992"/>
    </source>
</evidence>
<feature type="transmembrane region" description="Helical" evidence="6">
    <location>
        <begin position="12"/>
        <end position="30"/>
    </location>
</feature>
<dbReference type="PANTHER" id="PTHR13789:SF215">
    <property type="entry name" value="FAD-BINDING DOMAIN-CONTAINING PROTEIN-RELATED"/>
    <property type="match status" value="1"/>
</dbReference>
<evidence type="ECO:0000256" key="4">
    <source>
        <dbReference type="ARBA" id="ARBA00023002"/>
    </source>
</evidence>
<evidence type="ECO:0000259" key="7">
    <source>
        <dbReference type="Pfam" id="PF01494"/>
    </source>
</evidence>
<dbReference type="Proteomes" id="UP000094526">
    <property type="component" value="Unassembled WGS sequence"/>
</dbReference>
<organism evidence="8 9">
    <name type="scientific">Cladophialophora carrionii</name>
    <dbReference type="NCBI Taxonomy" id="86049"/>
    <lineage>
        <taxon>Eukaryota</taxon>
        <taxon>Fungi</taxon>
        <taxon>Dikarya</taxon>
        <taxon>Ascomycota</taxon>
        <taxon>Pezizomycotina</taxon>
        <taxon>Eurotiomycetes</taxon>
        <taxon>Chaetothyriomycetidae</taxon>
        <taxon>Chaetothyriales</taxon>
        <taxon>Herpotrichiellaceae</taxon>
        <taxon>Cladophialophora</taxon>
    </lineage>
</organism>